<evidence type="ECO:0000313" key="6">
    <source>
        <dbReference type="Proteomes" id="UP000256530"/>
    </source>
</evidence>
<gene>
    <name evidence="2" type="ORF">BACWE_47590</name>
    <name evidence="1" type="ORF">BWGOE8_36750</name>
    <name evidence="3" type="ORF">DET55_12366</name>
</gene>
<reference evidence="1 4" key="1">
    <citation type="submission" date="2016-05" db="EMBL/GenBank/DDBJ databases">
        <title>Bacillus thuringiensis and Bacillus weihenstephanensis as novel biocontrol agents of wilt causing Verticillium species.</title>
        <authorList>
            <person name="Hollensteiner J."/>
            <person name="Wemheuer F."/>
            <person name="Harting R."/>
            <person name="Kolarzyk A."/>
            <person name="Diaz-Valerio S."/>
            <person name="Poehlein A."/>
            <person name="Brzuszkiewicz E."/>
            <person name="Nesemann K."/>
            <person name="Braus-Stromeyer S."/>
            <person name="Braus G."/>
            <person name="Daniel R."/>
            <person name="Liesegang H."/>
        </authorList>
    </citation>
    <scope>NUCLEOTIDE SEQUENCE [LARGE SCALE GENOMIC DNA]</scope>
    <source>
        <strain evidence="1 4">GOE8</strain>
    </source>
</reference>
<dbReference type="EMBL" id="MKZQ01000069">
    <property type="protein sequence ID" value="PJN65063.1"/>
    <property type="molecule type" value="Genomic_DNA"/>
</dbReference>
<evidence type="ECO:0000313" key="5">
    <source>
        <dbReference type="Proteomes" id="UP000236165"/>
    </source>
</evidence>
<dbReference type="Proteomes" id="UP000175706">
    <property type="component" value="Unassembled WGS sequence"/>
</dbReference>
<evidence type="ECO:0000313" key="4">
    <source>
        <dbReference type="Proteomes" id="UP000175706"/>
    </source>
</evidence>
<dbReference type="EMBL" id="LXLT01000055">
    <property type="protein sequence ID" value="OFD75297.1"/>
    <property type="molecule type" value="Genomic_DNA"/>
</dbReference>
<sequence length="33" mass="4136">MRNHGFFFILHMLLIMIQWEELKKRVKKKGCME</sequence>
<evidence type="ECO:0000313" key="2">
    <source>
        <dbReference type="EMBL" id="PJN65063.1"/>
    </source>
</evidence>
<dbReference type="AlphaFoldDB" id="A0A1E8B4D6"/>
<dbReference type="Proteomes" id="UP000236165">
    <property type="component" value="Unassembled WGS sequence"/>
</dbReference>
<evidence type="ECO:0000313" key="3">
    <source>
        <dbReference type="EMBL" id="REF25400.1"/>
    </source>
</evidence>
<comment type="caution">
    <text evidence="1">The sequence shown here is derived from an EMBL/GenBank/DDBJ whole genome shotgun (WGS) entry which is preliminary data.</text>
</comment>
<dbReference type="EMBL" id="QTTY01000023">
    <property type="protein sequence ID" value="REF25400.1"/>
    <property type="molecule type" value="Genomic_DNA"/>
</dbReference>
<reference evidence="3 6" key="3">
    <citation type="submission" date="2018-08" db="EMBL/GenBank/DDBJ databases">
        <title>Freshwater and sediment microbial communities from various areas in North America, analyzing microbe dynamics in response to fracking.</title>
        <authorList>
            <person name="Lamendella R."/>
        </authorList>
    </citation>
    <scope>NUCLEOTIDE SEQUENCE [LARGE SCALE GENOMIC DNA]</scope>
    <source>
        <strain evidence="3 6">DB-1</strain>
    </source>
</reference>
<name>A0A1E8B4D6_BACMY</name>
<organism evidence="1 4">
    <name type="scientific">Bacillus mycoides</name>
    <dbReference type="NCBI Taxonomy" id="1405"/>
    <lineage>
        <taxon>Bacteria</taxon>
        <taxon>Bacillati</taxon>
        <taxon>Bacillota</taxon>
        <taxon>Bacilli</taxon>
        <taxon>Bacillales</taxon>
        <taxon>Bacillaceae</taxon>
        <taxon>Bacillus</taxon>
        <taxon>Bacillus cereus group</taxon>
    </lineage>
</organism>
<accession>A0A1E8B4D6</accession>
<evidence type="ECO:0000313" key="1">
    <source>
        <dbReference type="EMBL" id="OFD75297.1"/>
    </source>
</evidence>
<dbReference type="Proteomes" id="UP000256530">
    <property type="component" value="Unassembled WGS sequence"/>
</dbReference>
<protein>
    <submittedName>
        <fullName evidence="1">Uncharacterized protein</fullName>
    </submittedName>
</protein>
<reference evidence="2 5" key="2">
    <citation type="submission" date="2016-10" db="EMBL/GenBank/DDBJ databases">
        <title>Genome Sequence of Bacillus weihenstephanensis GM6LP.</title>
        <authorList>
            <person name="Poehlein A."/>
            <person name="Wemheuer F."/>
            <person name="Hollensteiner J."/>
            <person name="Wemheuer B."/>
        </authorList>
    </citation>
    <scope>NUCLEOTIDE SEQUENCE [LARGE SCALE GENOMIC DNA]</scope>
    <source>
        <strain evidence="2 5">GM6LP</strain>
    </source>
</reference>
<proteinExistence type="predicted"/>